<protein>
    <submittedName>
        <fullName evidence="1">Uncharacterized protein</fullName>
    </submittedName>
</protein>
<evidence type="ECO:0000313" key="1">
    <source>
        <dbReference type="EMBL" id="MBC2882323.1"/>
    </source>
</evidence>
<keyword evidence="2" id="KW-1185">Reference proteome</keyword>
<sequence>MVNENFKKWALGFSGCDGGDIGSAQSPSVWLCGLEWGGGFKPEELADEFKDDVSKPSAGYESYERNLAYQYNIKALKLLCALNGASDHIKFNETVKPFTQGAKGYFKLNLYPLAFKNTNHSLWSEGFAEATGLKNKGEYIRWIEQNRFPKLRAWAKERKPRLIICVGISYKNEFIAAFGGEGVQVNEAIAGDKKFYYFKNEDNTIVAITYFLGNPHGLNSDVAIKATGEKIAQILTQNGK</sequence>
<dbReference type="AlphaFoldDB" id="A0A842JA12"/>
<dbReference type="Proteomes" id="UP000552683">
    <property type="component" value="Unassembled WGS sequence"/>
</dbReference>
<accession>A0A842JA12</accession>
<evidence type="ECO:0000313" key="2">
    <source>
        <dbReference type="Proteomes" id="UP000552683"/>
    </source>
</evidence>
<proteinExistence type="predicted"/>
<organism evidence="1 2">
    <name type="scientific">Campylobacter massiliensis</name>
    <dbReference type="NCBI Taxonomy" id="2762557"/>
    <lineage>
        <taxon>Bacteria</taxon>
        <taxon>Pseudomonadati</taxon>
        <taxon>Campylobacterota</taxon>
        <taxon>Epsilonproteobacteria</taxon>
        <taxon>Campylobacterales</taxon>
        <taxon>Campylobacteraceae</taxon>
        <taxon>Campylobacter</taxon>
    </lineage>
</organism>
<comment type="caution">
    <text evidence="1">The sequence shown here is derived from an EMBL/GenBank/DDBJ whole genome shotgun (WGS) entry which is preliminary data.</text>
</comment>
<dbReference type="EMBL" id="JACLZK010000001">
    <property type="protein sequence ID" value="MBC2882323.1"/>
    <property type="molecule type" value="Genomic_DNA"/>
</dbReference>
<gene>
    <name evidence="1" type="ORF">H7R39_03420</name>
</gene>
<dbReference type="RefSeq" id="WP_185897968.1">
    <property type="nucleotide sequence ID" value="NZ_JACLZK010000001.1"/>
</dbReference>
<name>A0A842JA12_9BACT</name>
<reference evidence="1 2" key="1">
    <citation type="submission" date="2020-08" db="EMBL/GenBank/DDBJ databases">
        <title>Complete genome and description of Campylobacter massiliensis Marseille-Q3452 sp. nov.</title>
        <authorList>
            <person name="Antezack A."/>
        </authorList>
    </citation>
    <scope>NUCLEOTIDE SEQUENCE [LARGE SCALE GENOMIC DNA]</scope>
    <source>
        <strain evidence="1 2">Marseille-Q3452</strain>
    </source>
</reference>